<dbReference type="GO" id="GO:0005829">
    <property type="term" value="C:cytosol"/>
    <property type="evidence" value="ECO:0007669"/>
    <property type="project" value="TreeGrafter"/>
</dbReference>
<dbReference type="GO" id="GO:0043022">
    <property type="term" value="F:ribosome binding"/>
    <property type="evidence" value="ECO:0007669"/>
    <property type="project" value="UniProtKB-UniRule"/>
</dbReference>
<evidence type="ECO:0000256" key="3">
    <source>
        <dbReference type="ARBA" id="ARBA00022730"/>
    </source>
</evidence>
<keyword evidence="3 5" id="KW-0699">rRNA-binding</keyword>
<dbReference type="InterPro" id="IPR023153">
    <property type="entry name" value="DarP_sf"/>
</dbReference>
<dbReference type="InterPro" id="IPR006839">
    <property type="entry name" value="DarP"/>
</dbReference>
<keyword evidence="2 5" id="KW-0690">Ribosome biogenesis</keyword>
<protein>
    <recommendedName>
        <fullName evidence="5">Dual-action ribosomal maturation protein DarP</fullName>
    </recommendedName>
    <alternativeName>
        <fullName evidence="5">Large ribosomal subunit assembly factor DarP</fullName>
    </alternativeName>
</protein>
<evidence type="ECO:0000256" key="5">
    <source>
        <dbReference type="HAMAP-Rule" id="MF_00765"/>
    </source>
</evidence>
<reference evidence="6 7" key="1">
    <citation type="journal article" date="2017" name="Antonie Van Leeuwenhoek">
        <title>Rhizobium rhizosphaerae sp. nov., a novel species isolated from rice rhizosphere.</title>
        <authorList>
            <person name="Zhao J.J."/>
            <person name="Zhang J."/>
            <person name="Zhang R.J."/>
            <person name="Zhang C.W."/>
            <person name="Yin H.Q."/>
            <person name="Zhang X.X."/>
        </authorList>
    </citation>
    <scope>NUCLEOTIDE SEQUENCE [LARGE SCALE GENOMIC DNA]</scope>
    <source>
        <strain evidence="6 7">E3</strain>
    </source>
</reference>
<evidence type="ECO:0000313" key="7">
    <source>
        <dbReference type="Proteomes" id="UP000006334"/>
    </source>
</evidence>
<organism evidence="6 7">
    <name type="scientific">Aliiglaciecola lipolytica E3</name>
    <dbReference type="NCBI Taxonomy" id="1127673"/>
    <lineage>
        <taxon>Bacteria</taxon>
        <taxon>Pseudomonadati</taxon>
        <taxon>Pseudomonadota</taxon>
        <taxon>Gammaproteobacteria</taxon>
        <taxon>Alteromonadales</taxon>
        <taxon>Alteromonadaceae</taxon>
        <taxon>Aliiglaciecola</taxon>
    </lineage>
</organism>
<evidence type="ECO:0000313" key="6">
    <source>
        <dbReference type="EMBL" id="GAC13767.1"/>
    </source>
</evidence>
<dbReference type="NCBIfam" id="NF003593">
    <property type="entry name" value="PRK05255.1-1"/>
    <property type="match status" value="1"/>
</dbReference>
<dbReference type="HAMAP" id="MF_00765">
    <property type="entry name" value="DarP"/>
    <property type="match status" value="1"/>
</dbReference>
<evidence type="ECO:0000256" key="1">
    <source>
        <dbReference type="ARBA" id="ARBA00022490"/>
    </source>
</evidence>
<dbReference type="PANTHER" id="PTHR38101">
    <property type="entry name" value="UPF0307 PROTEIN YJGA"/>
    <property type="match status" value="1"/>
</dbReference>
<dbReference type="OrthoDB" id="5293604at2"/>
<dbReference type="eggNOG" id="COG3028">
    <property type="taxonomic scope" value="Bacteria"/>
</dbReference>
<name>K6Y6B1_9ALTE</name>
<keyword evidence="4 5" id="KW-0694">RNA-binding</keyword>
<keyword evidence="7" id="KW-1185">Reference proteome</keyword>
<dbReference type="STRING" id="1127673.GLIP_1126"/>
<sequence length="169" mass="19610">MSDTNFTENGADQEIKSKTQLKQESLAIQKLGETLVDLGAASLAKIPMDDELADAVELARRINKKKDGYRRQLQLIGKLMRHRDTQPIQLALDQLQMAHRQQTKQFHHVEEARDKVLLGDKHIEALLNEHPELDRQKLRQYARQAKKQQELNKPPKAARELFQYLKENL</sequence>
<dbReference type="Pfam" id="PF04751">
    <property type="entry name" value="DarP"/>
    <property type="match status" value="1"/>
</dbReference>
<dbReference type="PANTHER" id="PTHR38101:SF1">
    <property type="entry name" value="UPF0307 PROTEIN YJGA"/>
    <property type="match status" value="1"/>
</dbReference>
<evidence type="ECO:0000256" key="4">
    <source>
        <dbReference type="ARBA" id="ARBA00022884"/>
    </source>
</evidence>
<dbReference type="SUPFAM" id="SSF158710">
    <property type="entry name" value="PSPTO4464-like"/>
    <property type="match status" value="1"/>
</dbReference>
<comment type="subcellular location">
    <subcellularLocation>
        <location evidence="5">Cytoplasm</location>
    </subcellularLocation>
    <text evidence="5">Associates with late stage pre-50S ribosomal subunits.</text>
</comment>
<dbReference type="CDD" id="cd16331">
    <property type="entry name" value="YjgA-like"/>
    <property type="match status" value="1"/>
</dbReference>
<dbReference type="PIRSF" id="PIRSF016183">
    <property type="entry name" value="UCP016183"/>
    <property type="match status" value="1"/>
</dbReference>
<evidence type="ECO:0000256" key="2">
    <source>
        <dbReference type="ARBA" id="ARBA00022517"/>
    </source>
</evidence>
<comment type="function">
    <text evidence="5">Member of a network of 50S ribosomal subunit biogenesis factors which assembles along the 30S-50S interface, preventing incorrect 23S rRNA structures from forming. Promotes peptidyl transferase center (PTC) maturation.</text>
</comment>
<comment type="caution">
    <text evidence="6">The sequence shown here is derived from an EMBL/GenBank/DDBJ whole genome shotgun (WGS) entry which is preliminary data.</text>
</comment>
<dbReference type="GO" id="GO:1902626">
    <property type="term" value="P:assembly of large subunit precursor of preribosome"/>
    <property type="evidence" value="ECO:0007669"/>
    <property type="project" value="UniProtKB-UniRule"/>
</dbReference>
<dbReference type="Proteomes" id="UP000006334">
    <property type="component" value="Unassembled WGS sequence"/>
</dbReference>
<proteinExistence type="inferred from homology"/>
<comment type="similarity">
    <text evidence="5">Belongs to the DarP family.</text>
</comment>
<gene>
    <name evidence="6" type="primary">yjgA</name>
    <name evidence="5" type="synonym">darP</name>
    <name evidence="6" type="ORF">GLIP_1126</name>
</gene>
<dbReference type="GO" id="GO:0019843">
    <property type="term" value="F:rRNA binding"/>
    <property type="evidence" value="ECO:0007669"/>
    <property type="project" value="UniProtKB-UniRule"/>
</dbReference>
<dbReference type="AlphaFoldDB" id="K6Y6B1"/>
<dbReference type="RefSeq" id="WP_008843584.1">
    <property type="nucleotide sequence ID" value="NZ_BAEN01000022.1"/>
</dbReference>
<dbReference type="EMBL" id="BAEN01000022">
    <property type="protein sequence ID" value="GAC13767.1"/>
    <property type="molecule type" value="Genomic_DNA"/>
</dbReference>
<keyword evidence="1 5" id="KW-0963">Cytoplasm</keyword>
<dbReference type="Gene3D" id="1.10.60.30">
    <property type="entry name" value="PSPTO4464-like domains"/>
    <property type="match status" value="2"/>
</dbReference>
<accession>K6Y6B1</accession>